<accession>A0A345XUT8</accession>
<dbReference type="InterPro" id="IPR036689">
    <property type="entry name" value="ESAT-6-like_sf"/>
</dbReference>
<evidence type="ECO:0000313" key="2">
    <source>
        <dbReference type="EMBL" id="AXK35404.1"/>
    </source>
</evidence>
<dbReference type="InterPro" id="IPR010310">
    <property type="entry name" value="T7SS_ESAT-6-like"/>
</dbReference>
<dbReference type="RefSeq" id="WP_208881549.1">
    <property type="nucleotide sequence ID" value="NZ_CP031320.1"/>
</dbReference>
<gene>
    <name evidence="2" type="ORF">DVA86_24895</name>
</gene>
<feature type="region of interest" description="Disordered" evidence="1">
    <location>
        <begin position="90"/>
        <end position="116"/>
    </location>
</feature>
<dbReference type="SUPFAM" id="SSF140453">
    <property type="entry name" value="EsxAB dimer-like"/>
    <property type="match status" value="1"/>
</dbReference>
<evidence type="ECO:0000256" key="1">
    <source>
        <dbReference type="SAM" id="MobiDB-lite"/>
    </source>
</evidence>
<proteinExistence type="predicted"/>
<dbReference type="Gene3D" id="1.10.287.1060">
    <property type="entry name" value="ESAT-6-like"/>
    <property type="match status" value="1"/>
</dbReference>
<feature type="compositionally biased region" description="Polar residues" evidence="1">
    <location>
        <begin position="99"/>
        <end position="116"/>
    </location>
</feature>
<name>A0A345XUT8_9ACTN</name>
<sequence>MANLQFDDQQLQALITDVQKMQQTLKSKISNLNAVVDAIEAAWQGEAHKSFDQTQRKANEYARSLDAKLQMMEEALQAAKGGFTREEVDQMENFKKIENQSPISDFSGVNTTPTAR</sequence>
<organism evidence="2 3">
    <name type="scientific">Streptomyces armeniacus</name>
    <dbReference type="NCBI Taxonomy" id="83291"/>
    <lineage>
        <taxon>Bacteria</taxon>
        <taxon>Bacillati</taxon>
        <taxon>Actinomycetota</taxon>
        <taxon>Actinomycetes</taxon>
        <taxon>Kitasatosporales</taxon>
        <taxon>Streptomycetaceae</taxon>
        <taxon>Streptomyces</taxon>
    </lineage>
</organism>
<protein>
    <submittedName>
        <fullName evidence="2">WXG100 family type VII secretion target</fullName>
    </submittedName>
</protein>
<dbReference type="EMBL" id="CP031320">
    <property type="protein sequence ID" value="AXK35404.1"/>
    <property type="molecule type" value="Genomic_DNA"/>
</dbReference>
<reference evidence="2 3" key="1">
    <citation type="submission" date="2018-07" db="EMBL/GenBank/DDBJ databases">
        <title>Draft genome of the type strain Streptomyces armeniacus ATCC 15676.</title>
        <authorList>
            <person name="Labana P."/>
            <person name="Gosse J.T."/>
            <person name="Boddy C.N."/>
        </authorList>
    </citation>
    <scope>NUCLEOTIDE SEQUENCE [LARGE SCALE GENOMIC DNA]</scope>
    <source>
        <strain evidence="2 3">ATCC 15676</strain>
    </source>
</reference>
<evidence type="ECO:0000313" key="3">
    <source>
        <dbReference type="Proteomes" id="UP000254425"/>
    </source>
</evidence>
<dbReference type="Pfam" id="PF06013">
    <property type="entry name" value="WXG100"/>
    <property type="match status" value="1"/>
</dbReference>
<dbReference type="NCBIfam" id="TIGR03930">
    <property type="entry name" value="WXG100_ESAT6"/>
    <property type="match status" value="1"/>
</dbReference>
<dbReference type="Proteomes" id="UP000254425">
    <property type="component" value="Chromosome"/>
</dbReference>
<keyword evidence="3" id="KW-1185">Reference proteome</keyword>
<dbReference type="AlphaFoldDB" id="A0A345XUT8"/>
<dbReference type="KEGG" id="sarm:DVA86_24895"/>